<dbReference type="GO" id="GO:0015627">
    <property type="term" value="C:type II protein secretion system complex"/>
    <property type="evidence" value="ECO:0007669"/>
    <property type="project" value="TreeGrafter"/>
</dbReference>
<dbReference type="Gene3D" id="1.10.150.280">
    <property type="entry name" value="AF1531-like domain"/>
    <property type="match status" value="1"/>
</dbReference>
<dbReference type="SMART" id="SM00278">
    <property type="entry name" value="HhH1"/>
    <property type="match status" value="2"/>
</dbReference>
<name>A0A1K1RM68_9FLAO</name>
<feature type="domain" description="Helix-hairpin-helix DNA-binding motif class 1" evidence="2">
    <location>
        <begin position="262"/>
        <end position="281"/>
    </location>
</feature>
<evidence type="ECO:0000256" key="1">
    <source>
        <dbReference type="SAM" id="Phobius"/>
    </source>
</evidence>
<dbReference type="SUPFAM" id="SSF47781">
    <property type="entry name" value="RuvA domain 2-like"/>
    <property type="match status" value="2"/>
</dbReference>
<dbReference type="RefSeq" id="WP_072318993.1">
    <property type="nucleotide sequence ID" value="NZ_FPJE01000029.1"/>
</dbReference>
<feature type="domain" description="Helix-hairpin-helix DNA-binding motif class 1" evidence="2">
    <location>
        <begin position="163"/>
        <end position="182"/>
    </location>
</feature>
<dbReference type="EMBL" id="FPJE01000029">
    <property type="protein sequence ID" value="SFW73110.1"/>
    <property type="molecule type" value="Genomic_DNA"/>
</dbReference>
<accession>A0A1K1RM68</accession>
<feature type="transmembrane region" description="Helical" evidence="1">
    <location>
        <begin position="16"/>
        <end position="33"/>
    </location>
</feature>
<keyword evidence="1" id="KW-0812">Transmembrane</keyword>
<dbReference type="InterPro" id="IPR003583">
    <property type="entry name" value="Hlx-hairpin-Hlx_DNA-bd_motif"/>
</dbReference>
<protein>
    <submittedName>
        <fullName evidence="3">DNA uptake protein ComE</fullName>
    </submittedName>
</protein>
<gene>
    <name evidence="3" type="ORF">SAMN02927921_03754</name>
</gene>
<dbReference type="STRING" id="1150368.SAMN02927921_03754"/>
<dbReference type="PANTHER" id="PTHR21180">
    <property type="entry name" value="ENDONUCLEASE/EXONUCLEASE/PHOSPHATASE FAMILY DOMAIN-CONTAINING PROTEIN 1"/>
    <property type="match status" value="1"/>
</dbReference>
<keyword evidence="1" id="KW-1133">Transmembrane helix</keyword>
<dbReference type="OrthoDB" id="981124at2"/>
<evidence type="ECO:0000313" key="3">
    <source>
        <dbReference type="EMBL" id="SFW73110.1"/>
    </source>
</evidence>
<organism evidence="3 4">
    <name type="scientific">Sinomicrobium oceani</name>
    <dbReference type="NCBI Taxonomy" id="1150368"/>
    <lineage>
        <taxon>Bacteria</taxon>
        <taxon>Pseudomonadati</taxon>
        <taxon>Bacteroidota</taxon>
        <taxon>Flavobacteriia</taxon>
        <taxon>Flavobacteriales</taxon>
        <taxon>Flavobacteriaceae</taxon>
        <taxon>Sinomicrobium</taxon>
    </lineage>
</organism>
<dbReference type="AlphaFoldDB" id="A0A1K1RM68"/>
<dbReference type="GO" id="GO:0015628">
    <property type="term" value="P:protein secretion by the type II secretion system"/>
    <property type="evidence" value="ECO:0007669"/>
    <property type="project" value="TreeGrafter"/>
</dbReference>
<sequence length="285" mass="32961">MKKSRFRFDKKERSGIFFLLAIIFFTQISYLWYKALMPAVREVEDDQVLLALREQLDSLANIQERDTVYPFNPNYLSDYKGYIWGMSVTEIDRLHAYRSAGNFVNSAEDFARVTGVCDTVLHRMAPYFRFPNFPEKVASSKKISRKVISDTGKKYDLNRVGEHELKKVSGVGEKLSARIVKYRNLLGGFSVPEQLYEVYGLDSVVVERLLKYFEIVDPPEIRQVNINTASLNQLASVVYISKEDARAIITYRTRVDTIYSVGELRKIEGFSKEKIARIELYLTAR</sequence>
<evidence type="ECO:0000259" key="2">
    <source>
        <dbReference type="SMART" id="SM00278"/>
    </source>
</evidence>
<proteinExistence type="predicted"/>
<dbReference type="InterPro" id="IPR051675">
    <property type="entry name" value="Endo/Exo/Phosphatase_dom_1"/>
</dbReference>
<evidence type="ECO:0000313" key="4">
    <source>
        <dbReference type="Proteomes" id="UP000182248"/>
    </source>
</evidence>
<dbReference type="Pfam" id="PF12836">
    <property type="entry name" value="HHH_3"/>
    <property type="match status" value="2"/>
</dbReference>
<dbReference type="Gene3D" id="1.10.150.320">
    <property type="entry name" value="Photosystem II 12 kDa extrinsic protein"/>
    <property type="match status" value="1"/>
</dbReference>
<keyword evidence="1" id="KW-0472">Membrane</keyword>
<dbReference type="Proteomes" id="UP000182248">
    <property type="component" value="Unassembled WGS sequence"/>
</dbReference>
<dbReference type="PANTHER" id="PTHR21180:SF32">
    <property type="entry name" value="ENDONUCLEASE_EXONUCLEASE_PHOSPHATASE FAMILY DOMAIN-CONTAINING PROTEIN 1"/>
    <property type="match status" value="1"/>
</dbReference>
<dbReference type="GO" id="GO:0003677">
    <property type="term" value="F:DNA binding"/>
    <property type="evidence" value="ECO:0007669"/>
    <property type="project" value="InterPro"/>
</dbReference>
<dbReference type="GO" id="GO:0006281">
    <property type="term" value="P:DNA repair"/>
    <property type="evidence" value="ECO:0007669"/>
    <property type="project" value="InterPro"/>
</dbReference>
<reference evidence="3 4" key="1">
    <citation type="submission" date="2016-11" db="EMBL/GenBank/DDBJ databases">
        <authorList>
            <person name="Jaros S."/>
            <person name="Januszkiewicz K."/>
            <person name="Wedrychowicz H."/>
        </authorList>
    </citation>
    <scope>NUCLEOTIDE SEQUENCE [LARGE SCALE GENOMIC DNA]</scope>
    <source>
        <strain evidence="3 4">CGMCC 1.12145</strain>
    </source>
</reference>
<keyword evidence="4" id="KW-1185">Reference proteome</keyword>
<dbReference type="InterPro" id="IPR010994">
    <property type="entry name" value="RuvA_2-like"/>
</dbReference>